<keyword evidence="2" id="KW-1185">Reference proteome</keyword>
<proteinExistence type="predicted"/>
<evidence type="ECO:0000313" key="2">
    <source>
        <dbReference type="Proteomes" id="UP001201980"/>
    </source>
</evidence>
<dbReference type="Proteomes" id="UP001201980">
    <property type="component" value="Unassembled WGS sequence"/>
</dbReference>
<reference evidence="1" key="1">
    <citation type="submission" date="2022-07" db="EMBL/GenBank/DDBJ databases">
        <title>Draft genome sequence of Zalerion maritima ATCC 34329, a (micro)plastics degrading marine fungus.</title>
        <authorList>
            <person name="Paco A."/>
            <person name="Goncalves M.F.M."/>
            <person name="Rocha-Santos T.A.P."/>
            <person name="Alves A."/>
        </authorList>
    </citation>
    <scope>NUCLEOTIDE SEQUENCE</scope>
    <source>
        <strain evidence="1">ATCC 34329</strain>
    </source>
</reference>
<dbReference type="AlphaFoldDB" id="A0AAD5RRL0"/>
<evidence type="ECO:0000313" key="1">
    <source>
        <dbReference type="EMBL" id="KAJ2901622.1"/>
    </source>
</evidence>
<sequence length="368" mass="41486">MPETSEKDLFSLPYRLQHLIIPEDDKEICNASPLAIKQRATGLEVEHTVFRLALRNDTNNKKRYSIFLFPRFIDPQSPKYQLCGETHSLGGGYTWHPVVEEVELESGEQKLYLIDALAEPIHGMINSKTGKCEGFKRCRPYLEQDSDNEDMFIERDGSSPECPSITQNYLHEDEVKSKPLGECESWEVFGIGRWIWSRGEEWKFRTCTLVDTTTCDRCVGINSAEKDIEEKTIAAQPGFKFQSRPVARIVAFGDDASQNLLSPGIGSCFRASDVEAGQHWEMGSGLFYFFPEEDRDGTGGFKGDMVTFRDVGGQNGGTELGLCAYKTKVGSREEAPHVEKALRWKGYPCTCTEPNPSRKRGRGPARTR</sequence>
<dbReference type="EMBL" id="JAKWBI020000145">
    <property type="protein sequence ID" value="KAJ2901622.1"/>
    <property type="molecule type" value="Genomic_DNA"/>
</dbReference>
<accession>A0AAD5RRL0</accession>
<name>A0AAD5RRL0_9PEZI</name>
<comment type="caution">
    <text evidence="1">The sequence shown here is derived from an EMBL/GenBank/DDBJ whole genome shotgun (WGS) entry which is preliminary data.</text>
</comment>
<organism evidence="1 2">
    <name type="scientific">Zalerion maritima</name>
    <dbReference type="NCBI Taxonomy" id="339359"/>
    <lineage>
        <taxon>Eukaryota</taxon>
        <taxon>Fungi</taxon>
        <taxon>Dikarya</taxon>
        <taxon>Ascomycota</taxon>
        <taxon>Pezizomycotina</taxon>
        <taxon>Sordariomycetes</taxon>
        <taxon>Lulworthiomycetidae</taxon>
        <taxon>Lulworthiales</taxon>
        <taxon>Lulworthiaceae</taxon>
        <taxon>Zalerion</taxon>
    </lineage>
</organism>
<protein>
    <submittedName>
        <fullName evidence="1">Uncharacterized protein</fullName>
    </submittedName>
</protein>
<gene>
    <name evidence="1" type="ORF">MKZ38_001642</name>
</gene>